<evidence type="ECO:0000256" key="4">
    <source>
        <dbReference type="ARBA" id="ARBA00022679"/>
    </source>
</evidence>
<evidence type="ECO:0000256" key="1">
    <source>
        <dbReference type="ARBA" id="ARBA00006485"/>
    </source>
</evidence>
<keyword evidence="5 12" id="KW-0547">Nucleotide-binding</keyword>
<dbReference type="GO" id="GO:0010389">
    <property type="term" value="P:regulation of G2/M transition of mitotic cell cycle"/>
    <property type="evidence" value="ECO:0007669"/>
    <property type="project" value="TreeGrafter"/>
</dbReference>
<evidence type="ECO:0000256" key="3">
    <source>
        <dbReference type="ARBA" id="ARBA00022527"/>
    </source>
</evidence>
<feature type="domain" description="Protein kinase" evidence="14">
    <location>
        <begin position="6"/>
        <end position="293"/>
    </location>
</feature>
<evidence type="ECO:0000256" key="9">
    <source>
        <dbReference type="ARBA" id="ARBA00047811"/>
    </source>
</evidence>
<comment type="catalytic activity">
    <reaction evidence="10">
        <text>L-seryl-[protein] + ATP = O-phospho-L-seryl-[protein] + ADP + H(+)</text>
        <dbReference type="Rhea" id="RHEA:17989"/>
        <dbReference type="Rhea" id="RHEA-COMP:9863"/>
        <dbReference type="Rhea" id="RHEA-COMP:11604"/>
        <dbReference type="ChEBI" id="CHEBI:15378"/>
        <dbReference type="ChEBI" id="CHEBI:29999"/>
        <dbReference type="ChEBI" id="CHEBI:30616"/>
        <dbReference type="ChEBI" id="CHEBI:83421"/>
        <dbReference type="ChEBI" id="CHEBI:456216"/>
        <dbReference type="EC" id="2.7.11.24"/>
    </reaction>
</comment>
<dbReference type="OrthoDB" id="1732493at2759"/>
<sequence>MEAGCYEVLAAVGEGASGRVFKARETGGCQRRVALKKVRVLEQMEEGVPAFVIREVGLLRKLEAFNHPNVVKLLDVSVEVQNQTSEMTLVFEYVDQDLCAFLASVAETGLSRWKIKDIMLQLLRGLDFLHTNMLVHRDLKPQNVLVSSHGEIKIADFGLARIYSHHMALTPIVVTLWYRAPEVLLHSGYMSSVDMWSTGCIFAELFLLRPLFCGYSDIQQLQKIINVIGLPAQEDWPTESPIPYPANWKSGNTLNQLLPNLHQEERDLLLVSFNGCESCNSVNGLPISELVTD</sequence>
<evidence type="ECO:0000256" key="12">
    <source>
        <dbReference type="PROSITE-ProRule" id="PRU10141"/>
    </source>
</evidence>
<dbReference type="PROSITE" id="PS00108">
    <property type="entry name" value="PROTEIN_KINASE_ST"/>
    <property type="match status" value="1"/>
</dbReference>
<dbReference type="InterPro" id="IPR017441">
    <property type="entry name" value="Protein_kinase_ATP_BS"/>
</dbReference>
<dbReference type="PANTHER" id="PTHR24056:SF164">
    <property type="entry name" value="CYCLIN-DEPENDENT KINASE 21"/>
    <property type="match status" value="1"/>
</dbReference>
<dbReference type="GO" id="GO:0005524">
    <property type="term" value="F:ATP binding"/>
    <property type="evidence" value="ECO:0007669"/>
    <property type="project" value="UniProtKB-UniRule"/>
</dbReference>
<evidence type="ECO:0000256" key="10">
    <source>
        <dbReference type="ARBA" id="ARBA00048312"/>
    </source>
</evidence>
<evidence type="ECO:0000313" key="15">
    <source>
        <dbReference type="Ensembl" id="ENSSFOP00015049960.1"/>
    </source>
</evidence>
<evidence type="ECO:0000256" key="7">
    <source>
        <dbReference type="ARBA" id="ARBA00022840"/>
    </source>
</evidence>
<dbReference type="Ensembl" id="ENSSFOT00015042014.1">
    <property type="protein sequence ID" value="ENSSFOP00015049960.1"/>
    <property type="gene ID" value="ENSSFOG00015028901.1"/>
</dbReference>
<accession>A0A8C9TBZ0</accession>
<keyword evidence="16" id="KW-1185">Reference proteome</keyword>
<dbReference type="SMART" id="SM00220">
    <property type="entry name" value="S_TKc"/>
    <property type="match status" value="1"/>
</dbReference>
<dbReference type="InterPro" id="IPR000719">
    <property type="entry name" value="Prot_kinase_dom"/>
</dbReference>
<dbReference type="InterPro" id="IPR011009">
    <property type="entry name" value="Kinase-like_dom_sf"/>
</dbReference>
<evidence type="ECO:0000313" key="16">
    <source>
        <dbReference type="Proteomes" id="UP000694397"/>
    </source>
</evidence>
<dbReference type="GO" id="GO:0004693">
    <property type="term" value="F:cyclin-dependent protein serine/threonine kinase activity"/>
    <property type="evidence" value="ECO:0007669"/>
    <property type="project" value="UniProtKB-EC"/>
</dbReference>
<dbReference type="GO" id="GO:0004707">
    <property type="term" value="F:MAP kinase activity"/>
    <property type="evidence" value="ECO:0007669"/>
    <property type="project" value="UniProtKB-EC"/>
</dbReference>
<evidence type="ECO:0000256" key="6">
    <source>
        <dbReference type="ARBA" id="ARBA00022777"/>
    </source>
</evidence>
<dbReference type="Gene3D" id="1.10.510.10">
    <property type="entry name" value="Transferase(Phosphotransferase) domain 1"/>
    <property type="match status" value="1"/>
</dbReference>
<comment type="similarity">
    <text evidence="2">Belongs to the protein kinase superfamily. CMGC Ser/Thr protein kinase family. MAP kinase subfamily.</text>
</comment>
<proteinExistence type="inferred from homology"/>
<dbReference type="FunFam" id="3.30.200.20:FF:000124">
    <property type="entry name" value="Cyclin-dependent kinase 4"/>
    <property type="match status" value="1"/>
</dbReference>
<evidence type="ECO:0000259" key="14">
    <source>
        <dbReference type="PROSITE" id="PS50011"/>
    </source>
</evidence>
<keyword evidence="6" id="KW-0418">Kinase</keyword>
<dbReference type="FunFam" id="1.10.510.10:FF:000624">
    <property type="entry name" value="Mitogen-activated protein kinase"/>
    <property type="match status" value="1"/>
</dbReference>
<protein>
    <submittedName>
        <fullName evidence="15">Cyclin-dependent kinase 21</fullName>
    </submittedName>
</protein>
<gene>
    <name evidence="15" type="primary">LOC114912470</name>
</gene>
<evidence type="ECO:0000256" key="13">
    <source>
        <dbReference type="RuleBase" id="RU000304"/>
    </source>
</evidence>
<keyword evidence="4" id="KW-0808">Transferase</keyword>
<dbReference type="Proteomes" id="UP000694397">
    <property type="component" value="Chromosome 17"/>
</dbReference>
<dbReference type="InterPro" id="IPR008271">
    <property type="entry name" value="Ser/Thr_kinase_AS"/>
</dbReference>
<keyword evidence="3 13" id="KW-0723">Serine/threonine-protein kinase</keyword>
<dbReference type="PROSITE" id="PS50011">
    <property type="entry name" value="PROTEIN_KINASE_DOM"/>
    <property type="match status" value="1"/>
</dbReference>
<dbReference type="InterPro" id="IPR050108">
    <property type="entry name" value="CDK"/>
</dbReference>
<reference evidence="15" key="2">
    <citation type="submission" date="2025-08" db="UniProtKB">
        <authorList>
            <consortium name="Ensembl"/>
        </authorList>
    </citation>
    <scope>IDENTIFICATION</scope>
</reference>
<comment type="catalytic activity">
    <reaction evidence="11">
        <text>L-seryl-[protein] + ATP = O-phospho-L-seryl-[protein] + ADP + H(+)</text>
        <dbReference type="Rhea" id="RHEA:17989"/>
        <dbReference type="Rhea" id="RHEA-COMP:9863"/>
        <dbReference type="Rhea" id="RHEA-COMP:11604"/>
        <dbReference type="ChEBI" id="CHEBI:15378"/>
        <dbReference type="ChEBI" id="CHEBI:29999"/>
        <dbReference type="ChEBI" id="CHEBI:30616"/>
        <dbReference type="ChEBI" id="CHEBI:83421"/>
        <dbReference type="ChEBI" id="CHEBI:456216"/>
        <dbReference type="EC" id="2.7.11.22"/>
    </reaction>
</comment>
<organism evidence="15 16">
    <name type="scientific">Scleropages formosus</name>
    <name type="common">Asian bonytongue</name>
    <name type="synonym">Osteoglossum formosum</name>
    <dbReference type="NCBI Taxonomy" id="113540"/>
    <lineage>
        <taxon>Eukaryota</taxon>
        <taxon>Metazoa</taxon>
        <taxon>Chordata</taxon>
        <taxon>Craniata</taxon>
        <taxon>Vertebrata</taxon>
        <taxon>Euteleostomi</taxon>
        <taxon>Actinopterygii</taxon>
        <taxon>Neopterygii</taxon>
        <taxon>Teleostei</taxon>
        <taxon>Osteoglossocephala</taxon>
        <taxon>Osteoglossomorpha</taxon>
        <taxon>Osteoglossiformes</taxon>
        <taxon>Osteoglossidae</taxon>
        <taxon>Scleropages</taxon>
    </lineage>
</organism>
<evidence type="ECO:0000256" key="11">
    <source>
        <dbReference type="ARBA" id="ARBA00048367"/>
    </source>
</evidence>
<dbReference type="PANTHER" id="PTHR24056">
    <property type="entry name" value="CELL DIVISION PROTEIN KINASE"/>
    <property type="match status" value="1"/>
</dbReference>
<dbReference type="PROSITE" id="PS00107">
    <property type="entry name" value="PROTEIN_KINASE_ATP"/>
    <property type="match status" value="1"/>
</dbReference>
<dbReference type="SUPFAM" id="SSF56112">
    <property type="entry name" value="Protein kinase-like (PK-like)"/>
    <property type="match status" value="1"/>
</dbReference>
<dbReference type="GO" id="GO:0000307">
    <property type="term" value="C:cyclin-dependent protein kinase holoenzyme complex"/>
    <property type="evidence" value="ECO:0007669"/>
    <property type="project" value="TreeGrafter"/>
</dbReference>
<comment type="catalytic activity">
    <reaction evidence="8">
        <text>L-threonyl-[protein] + ATP = O-phospho-L-threonyl-[protein] + ADP + H(+)</text>
        <dbReference type="Rhea" id="RHEA:46608"/>
        <dbReference type="Rhea" id="RHEA-COMP:11060"/>
        <dbReference type="Rhea" id="RHEA-COMP:11605"/>
        <dbReference type="ChEBI" id="CHEBI:15378"/>
        <dbReference type="ChEBI" id="CHEBI:30013"/>
        <dbReference type="ChEBI" id="CHEBI:30616"/>
        <dbReference type="ChEBI" id="CHEBI:61977"/>
        <dbReference type="ChEBI" id="CHEBI:456216"/>
        <dbReference type="EC" id="2.7.11.24"/>
    </reaction>
</comment>
<dbReference type="GO" id="GO:0010468">
    <property type="term" value="P:regulation of gene expression"/>
    <property type="evidence" value="ECO:0007669"/>
    <property type="project" value="TreeGrafter"/>
</dbReference>
<dbReference type="Pfam" id="PF00069">
    <property type="entry name" value="Pkinase"/>
    <property type="match status" value="1"/>
</dbReference>
<evidence type="ECO:0000256" key="5">
    <source>
        <dbReference type="ARBA" id="ARBA00022741"/>
    </source>
</evidence>
<dbReference type="Gene3D" id="3.30.200.20">
    <property type="entry name" value="Phosphorylase Kinase, domain 1"/>
    <property type="match status" value="1"/>
</dbReference>
<dbReference type="GO" id="GO:0005634">
    <property type="term" value="C:nucleus"/>
    <property type="evidence" value="ECO:0007669"/>
    <property type="project" value="TreeGrafter"/>
</dbReference>
<evidence type="ECO:0000256" key="2">
    <source>
        <dbReference type="ARBA" id="ARBA00008832"/>
    </source>
</evidence>
<name>A0A8C9TBZ0_SCLFO</name>
<evidence type="ECO:0000256" key="8">
    <source>
        <dbReference type="ARBA" id="ARBA00047592"/>
    </source>
</evidence>
<reference evidence="15" key="3">
    <citation type="submission" date="2025-09" db="UniProtKB">
        <authorList>
            <consortium name="Ensembl"/>
        </authorList>
    </citation>
    <scope>IDENTIFICATION</scope>
</reference>
<comment type="similarity">
    <text evidence="1">Belongs to the protein kinase superfamily. CMGC Ser/Thr protein kinase family. CDC2/CDKX subfamily.</text>
</comment>
<reference evidence="15 16" key="1">
    <citation type="submission" date="2019-04" db="EMBL/GenBank/DDBJ databases">
        <authorList>
            <consortium name="Wellcome Sanger Institute Data Sharing"/>
        </authorList>
    </citation>
    <scope>NUCLEOTIDE SEQUENCE [LARGE SCALE GENOMIC DNA]</scope>
</reference>
<dbReference type="GO" id="GO:0030332">
    <property type="term" value="F:cyclin binding"/>
    <property type="evidence" value="ECO:0007669"/>
    <property type="project" value="TreeGrafter"/>
</dbReference>
<dbReference type="GeneTree" id="ENSGT00940000166962"/>
<dbReference type="GO" id="GO:0005737">
    <property type="term" value="C:cytoplasm"/>
    <property type="evidence" value="ECO:0007669"/>
    <property type="project" value="TreeGrafter"/>
</dbReference>
<comment type="catalytic activity">
    <reaction evidence="9">
        <text>L-threonyl-[protein] + ATP = O-phospho-L-threonyl-[protein] + ADP + H(+)</text>
        <dbReference type="Rhea" id="RHEA:46608"/>
        <dbReference type="Rhea" id="RHEA-COMP:11060"/>
        <dbReference type="Rhea" id="RHEA-COMP:11605"/>
        <dbReference type="ChEBI" id="CHEBI:15378"/>
        <dbReference type="ChEBI" id="CHEBI:30013"/>
        <dbReference type="ChEBI" id="CHEBI:30616"/>
        <dbReference type="ChEBI" id="CHEBI:61977"/>
        <dbReference type="ChEBI" id="CHEBI:456216"/>
        <dbReference type="EC" id="2.7.11.22"/>
    </reaction>
</comment>
<dbReference type="GO" id="GO:0000082">
    <property type="term" value="P:G1/S transition of mitotic cell cycle"/>
    <property type="evidence" value="ECO:0007669"/>
    <property type="project" value="TreeGrafter"/>
</dbReference>
<keyword evidence="7 12" id="KW-0067">ATP-binding</keyword>
<feature type="binding site" evidence="12">
    <location>
        <position position="36"/>
    </location>
    <ligand>
        <name>ATP</name>
        <dbReference type="ChEBI" id="CHEBI:30616"/>
    </ligand>
</feature>
<dbReference type="AlphaFoldDB" id="A0A8C9TBZ0"/>